<keyword evidence="2" id="KW-1185">Reference proteome</keyword>
<name>A0A5C6DN44_9BACT</name>
<accession>A0A5C6DN44</accession>
<gene>
    <name evidence="1" type="ORF">Q31b_43720</name>
</gene>
<sequence>MAMRREPLAFLLDSNLGGRVSSLQGVLHGMSNQNARHTEHSFSDTLSVEGIRTDMLPRNRLSVTVRLMTLVALLPLARQAKANEVPLLIESSPQTDHGSEPSIVFQHNGPHGQGPPQVILADEIPVDRFRKSFYQGADLNGGYLGDTGNQAGGLNLTYQEARASFGIPLGSLDNILAISPYFRVDQLDGPETIDASETLYDTGVTLLNRKEWSDRFSHTLILTPSVRSDFRTSENAFRLFGLALWNWQKRPDLSLSLGVVYLGRSDLPPLPAFGFSWTPTPRWRLDAILPRPRLSHRLWKDAGNAEGWAYVGGTLGGNTWAVRRDDGSDDELTISDLRFLFGYEEIRRGNRGVFAEAGYSFNRSIEYEVSEDEIDLSDGLFIQAGWKF</sequence>
<reference evidence="1 2" key="1">
    <citation type="submission" date="2019-02" db="EMBL/GenBank/DDBJ databases">
        <title>Deep-cultivation of Planctomycetes and their phenomic and genomic characterization uncovers novel biology.</title>
        <authorList>
            <person name="Wiegand S."/>
            <person name="Jogler M."/>
            <person name="Boedeker C."/>
            <person name="Pinto D."/>
            <person name="Vollmers J."/>
            <person name="Rivas-Marin E."/>
            <person name="Kohn T."/>
            <person name="Peeters S.H."/>
            <person name="Heuer A."/>
            <person name="Rast P."/>
            <person name="Oberbeckmann S."/>
            <person name="Bunk B."/>
            <person name="Jeske O."/>
            <person name="Meyerdierks A."/>
            <person name="Storesund J.E."/>
            <person name="Kallscheuer N."/>
            <person name="Luecker S."/>
            <person name="Lage O.M."/>
            <person name="Pohl T."/>
            <person name="Merkel B.J."/>
            <person name="Hornburger P."/>
            <person name="Mueller R.-W."/>
            <person name="Bruemmer F."/>
            <person name="Labrenz M."/>
            <person name="Spormann A.M."/>
            <person name="Op Den Camp H."/>
            <person name="Overmann J."/>
            <person name="Amann R."/>
            <person name="Jetten M.S.M."/>
            <person name="Mascher T."/>
            <person name="Medema M.H."/>
            <person name="Devos D.P."/>
            <person name="Kaster A.-K."/>
            <person name="Ovreas L."/>
            <person name="Rohde M."/>
            <person name="Galperin M.Y."/>
            <person name="Jogler C."/>
        </authorList>
    </citation>
    <scope>NUCLEOTIDE SEQUENCE [LARGE SCALE GENOMIC DNA]</scope>
    <source>
        <strain evidence="1 2">Q31b</strain>
    </source>
</reference>
<evidence type="ECO:0000313" key="2">
    <source>
        <dbReference type="Proteomes" id="UP000315471"/>
    </source>
</evidence>
<dbReference type="Proteomes" id="UP000315471">
    <property type="component" value="Unassembled WGS sequence"/>
</dbReference>
<dbReference type="AlphaFoldDB" id="A0A5C6DN44"/>
<comment type="caution">
    <text evidence="1">The sequence shown here is derived from an EMBL/GenBank/DDBJ whole genome shotgun (WGS) entry which is preliminary data.</text>
</comment>
<proteinExistence type="predicted"/>
<dbReference type="EMBL" id="SJPY01000007">
    <property type="protein sequence ID" value="TWU37584.1"/>
    <property type="molecule type" value="Genomic_DNA"/>
</dbReference>
<evidence type="ECO:0000313" key="1">
    <source>
        <dbReference type="EMBL" id="TWU37584.1"/>
    </source>
</evidence>
<organism evidence="1 2">
    <name type="scientific">Novipirellula aureliae</name>
    <dbReference type="NCBI Taxonomy" id="2527966"/>
    <lineage>
        <taxon>Bacteria</taxon>
        <taxon>Pseudomonadati</taxon>
        <taxon>Planctomycetota</taxon>
        <taxon>Planctomycetia</taxon>
        <taxon>Pirellulales</taxon>
        <taxon>Pirellulaceae</taxon>
        <taxon>Novipirellula</taxon>
    </lineage>
</organism>
<protein>
    <submittedName>
        <fullName evidence="1">Uncharacterized protein</fullName>
    </submittedName>
</protein>